<dbReference type="PROSITE" id="PS01219">
    <property type="entry name" value="AMMONIUM_TRANSP"/>
    <property type="match status" value="1"/>
</dbReference>
<evidence type="ECO:0000256" key="1">
    <source>
        <dbReference type="ARBA" id="ARBA00004141"/>
    </source>
</evidence>
<feature type="transmembrane region" description="Helical" evidence="8">
    <location>
        <begin position="131"/>
        <end position="152"/>
    </location>
</feature>
<name>A0A5C6UM75_9SPHN</name>
<feature type="domain" description="Ammonium transporter AmtB-like" evidence="10">
    <location>
        <begin position="44"/>
        <end position="425"/>
    </location>
</feature>
<keyword evidence="9" id="KW-0732">Signal</keyword>
<reference evidence="11 12" key="1">
    <citation type="submission" date="2019-08" db="EMBL/GenBank/DDBJ databases">
        <title>Sphingorhabdus soil sp. nov., isolated from arctic soil.</title>
        <authorList>
            <person name="Liu Y."/>
        </authorList>
    </citation>
    <scope>NUCLEOTIDE SEQUENCE [LARGE SCALE GENOMIC DNA]</scope>
    <source>
        <strain evidence="11 12">D-2Q-5-6</strain>
    </source>
</reference>
<dbReference type="InterPro" id="IPR001905">
    <property type="entry name" value="Ammonium_transpt"/>
</dbReference>
<sequence>MGRLALLRTLGAVAASGAAIALPTIASAQEIGTGIVSDSGDTGFLIAAALIGLLAALPGWAMLQAGQQRAIHAPRAVGLMFGIVAIVSALWLAIGYSLAFNGASPWLGFGQNAWLANLGNIREGTTVPESAFALINLVFALLPPLIIAGALAERVRMGWMLAFAGLWSLIVYAPIAHWLWGSGWLARNGALDFAGGLTIFLAAGVSALVAAVMLGRRTGWPETALPGHGPTVSLAGAGLSWIGWMALAGGAALAATDDASSAIINLHLGACGGIIAWLACSRLFGGAADLAGSGRGALAGIAASAAACGYVAPGPALLIGLAGAVLAWLAARSIERTFRIDDVTGSFAIGAIAGGTGALLLAIFQSPALGGVGYGEGLDMGGQLFAQIIAIGAVTLWSIIGTLIAGYGIAMVLPMRVSAEEEAAG</sequence>
<feature type="transmembrane region" description="Helical" evidence="8">
    <location>
        <begin position="234"/>
        <end position="256"/>
    </location>
</feature>
<evidence type="ECO:0000256" key="3">
    <source>
        <dbReference type="ARBA" id="ARBA00022448"/>
    </source>
</evidence>
<dbReference type="PANTHER" id="PTHR43029">
    <property type="entry name" value="AMMONIUM TRANSPORTER MEP2"/>
    <property type="match status" value="1"/>
</dbReference>
<dbReference type="Gene3D" id="1.10.3430.10">
    <property type="entry name" value="Ammonium transporter AmtB like domains"/>
    <property type="match status" value="1"/>
</dbReference>
<dbReference type="GO" id="GO:0008519">
    <property type="term" value="F:ammonium channel activity"/>
    <property type="evidence" value="ECO:0007669"/>
    <property type="project" value="InterPro"/>
</dbReference>
<dbReference type="Proteomes" id="UP000321129">
    <property type="component" value="Unassembled WGS sequence"/>
</dbReference>
<comment type="caution">
    <text evidence="11">The sequence shown here is derived from an EMBL/GenBank/DDBJ whole genome shotgun (WGS) entry which is preliminary data.</text>
</comment>
<feature type="transmembrane region" description="Helical" evidence="8">
    <location>
        <begin position="44"/>
        <end position="65"/>
    </location>
</feature>
<gene>
    <name evidence="11" type="ORF">FSZ31_04570</name>
</gene>
<keyword evidence="6 8" id="KW-0472">Membrane</keyword>
<dbReference type="InterPro" id="IPR018047">
    <property type="entry name" value="Ammonium_transpt_CS"/>
</dbReference>
<protein>
    <submittedName>
        <fullName evidence="11">Ammonium transporter</fullName>
    </submittedName>
</protein>
<feature type="chain" id="PRO_5023018933" evidence="9">
    <location>
        <begin position="29"/>
        <end position="425"/>
    </location>
</feature>
<comment type="similarity">
    <text evidence="2">Belongs to the ammonia transporter channel (TC 1.A.11.2) family.</text>
</comment>
<feature type="transmembrane region" description="Helical" evidence="8">
    <location>
        <begin position="159"/>
        <end position="181"/>
    </location>
</feature>
<dbReference type="EMBL" id="VOPY01000001">
    <property type="protein sequence ID" value="TXC73999.1"/>
    <property type="molecule type" value="Genomic_DNA"/>
</dbReference>
<feature type="transmembrane region" description="Helical" evidence="8">
    <location>
        <begin position="318"/>
        <end position="334"/>
    </location>
</feature>
<evidence type="ECO:0000256" key="2">
    <source>
        <dbReference type="ARBA" id="ARBA00005887"/>
    </source>
</evidence>
<feature type="transmembrane region" description="Helical" evidence="8">
    <location>
        <begin position="77"/>
        <end position="99"/>
    </location>
</feature>
<keyword evidence="7" id="KW-0924">Ammonia transport</keyword>
<evidence type="ECO:0000256" key="6">
    <source>
        <dbReference type="ARBA" id="ARBA00023136"/>
    </source>
</evidence>
<dbReference type="InterPro" id="IPR024041">
    <property type="entry name" value="NH4_transpt_AmtB-like_dom"/>
</dbReference>
<comment type="subcellular location">
    <subcellularLocation>
        <location evidence="1">Membrane</location>
        <topology evidence="1">Multi-pass membrane protein</topology>
    </subcellularLocation>
</comment>
<dbReference type="InterPro" id="IPR029020">
    <property type="entry name" value="Ammonium/urea_transptr"/>
</dbReference>
<dbReference type="GO" id="GO:0005886">
    <property type="term" value="C:plasma membrane"/>
    <property type="evidence" value="ECO:0007669"/>
    <property type="project" value="TreeGrafter"/>
</dbReference>
<keyword evidence="3" id="KW-0813">Transport</keyword>
<evidence type="ECO:0000256" key="7">
    <source>
        <dbReference type="ARBA" id="ARBA00023177"/>
    </source>
</evidence>
<feature type="transmembrane region" description="Helical" evidence="8">
    <location>
        <begin position="346"/>
        <end position="364"/>
    </location>
</feature>
<keyword evidence="12" id="KW-1185">Reference proteome</keyword>
<proteinExistence type="inferred from homology"/>
<evidence type="ECO:0000256" key="8">
    <source>
        <dbReference type="SAM" id="Phobius"/>
    </source>
</evidence>
<keyword evidence="4 8" id="KW-0812">Transmembrane</keyword>
<organism evidence="11 12">
    <name type="scientific">Flavisphingopyxis soli</name>
    <dbReference type="NCBI Taxonomy" id="2601267"/>
    <lineage>
        <taxon>Bacteria</taxon>
        <taxon>Pseudomonadati</taxon>
        <taxon>Pseudomonadota</taxon>
        <taxon>Alphaproteobacteria</taxon>
        <taxon>Sphingomonadales</taxon>
        <taxon>Sphingopyxidaceae</taxon>
        <taxon>Flavisphingopyxis</taxon>
    </lineage>
</organism>
<dbReference type="RefSeq" id="WP_147121836.1">
    <property type="nucleotide sequence ID" value="NZ_VOPY01000001.1"/>
</dbReference>
<dbReference type="AlphaFoldDB" id="A0A5C6UM75"/>
<feature type="transmembrane region" description="Helical" evidence="8">
    <location>
        <begin position="384"/>
        <end position="410"/>
    </location>
</feature>
<dbReference type="OrthoDB" id="9814202at2"/>
<feature type="signal peptide" evidence="9">
    <location>
        <begin position="1"/>
        <end position="28"/>
    </location>
</feature>
<evidence type="ECO:0000313" key="11">
    <source>
        <dbReference type="EMBL" id="TXC73999.1"/>
    </source>
</evidence>
<evidence type="ECO:0000313" key="12">
    <source>
        <dbReference type="Proteomes" id="UP000321129"/>
    </source>
</evidence>
<evidence type="ECO:0000256" key="4">
    <source>
        <dbReference type="ARBA" id="ARBA00022692"/>
    </source>
</evidence>
<evidence type="ECO:0000256" key="9">
    <source>
        <dbReference type="SAM" id="SignalP"/>
    </source>
</evidence>
<evidence type="ECO:0000259" key="10">
    <source>
        <dbReference type="Pfam" id="PF00909"/>
    </source>
</evidence>
<feature type="transmembrane region" description="Helical" evidence="8">
    <location>
        <begin position="193"/>
        <end position="214"/>
    </location>
</feature>
<keyword evidence="5 8" id="KW-1133">Transmembrane helix</keyword>
<dbReference type="Pfam" id="PF00909">
    <property type="entry name" value="Ammonium_transp"/>
    <property type="match status" value="1"/>
</dbReference>
<accession>A0A5C6UM75</accession>
<dbReference type="PANTHER" id="PTHR43029:SF10">
    <property type="entry name" value="AMMONIUM TRANSPORTER MEP2"/>
    <property type="match status" value="1"/>
</dbReference>
<evidence type="ECO:0000256" key="5">
    <source>
        <dbReference type="ARBA" id="ARBA00022989"/>
    </source>
</evidence>
<dbReference type="SUPFAM" id="SSF111352">
    <property type="entry name" value="Ammonium transporter"/>
    <property type="match status" value="1"/>
</dbReference>